<feature type="compositionally biased region" description="Polar residues" evidence="7">
    <location>
        <begin position="133"/>
        <end position="153"/>
    </location>
</feature>
<protein>
    <recommendedName>
        <fullName evidence="8">Zn(2)-C6 fungal-type domain-containing protein</fullName>
    </recommendedName>
</protein>
<dbReference type="GO" id="GO:0045944">
    <property type="term" value="P:positive regulation of transcription by RNA polymerase II"/>
    <property type="evidence" value="ECO:0007669"/>
    <property type="project" value="TreeGrafter"/>
</dbReference>
<keyword evidence="4" id="KW-0238">DNA-binding</keyword>
<sequence length="565" mass="62901">MSDVRSNDGCWTCRARRKKCDEARPTCSTCASLLLPCYGYGPKPAWMDRGRKEKEVATRLRNIVKKTLSMQRLARQPGSANRTQADAPASSRLSDASANHVFMDEDIADVLSPQERQGSTDTSYTFSPLDAGSRQTPLSPRSTNENIDSTTPPSALGDNVASDRAVGSILSSDDWSVLPAQSGEEQASLLMHFFNHVLPLQFRFYNPSILEGGRGCGVPCVASLERLHNGHIECIKELRCHLETLPLDARTNSCDVNIEIMACITMLIGLELFRGDTDNWQMHLKVAAALSLHAGQRQQLKGPTTRTHKIAMGFFKGVISWYDILSCASTGLKPFSELGRANEEGICVCYRIQFDKLMGCEDWVMRHIQEIATLAERKTLSERTGTFSMRELVGQAADIRKQLEAGLNTLSRHPDGITTRDAAAIIGSRDTSDSLIRNITQIFASAALIYLQVVVSGPHPELPEIRQGVSDTIAALDALPDRDLVRNLLWPVCITGCMDVVEHEWYWRDLLSDPSCNQKWSFGYPSKVLQIMEECWRLRRDQSGKARGVDWKTAMDSLHMRVLLV</sequence>
<dbReference type="CDD" id="cd00067">
    <property type="entry name" value="GAL4"/>
    <property type="match status" value="1"/>
</dbReference>
<feature type="compositionally biased region" description="Polar residues" evidence="7">
    <location>
        <begin position="114"/>
        <end position="126"/>
    </location>
</feature>
<keyword evidence="10" id="KW-1185">Reference proteome</keyword>
<feature type="region of interest" description="Disordered" evidence="7">
    <location>
        <begin position="71"/>
        <end position="94"/>
    </location>
</feature>
<feature type="domain" description="Zn(2)-C6 fungal-type" evidence="8">
    <location>
        <begin position="9"/>
        <end position="37"/>
    </location>
</feature>
<reference evidence="9 10" key="1">
    <citation type="submission" date="2016-10" db="EMBL/GenBank/DDBJ databases">
        <title>Draft genome sequence of Coniochaeta ligniaria NRRL30616, a lignocellulolytic fungus for bioabatement of inhibitors in plant biomass hydrolysates.</title>
        <authorList>
            <consortium name="DOE Joint Genome Institute"/>
            <person name="Jimenez D.J."/>
            <person name="Hector R.E."/>
            <person name="Riley R."/>
            <person name="Sun H."/>
            <person name="Grigoriev I.V."/>
            <person name="Van Elsas J.D."/>
            <person name="Nichols N.N."/>
        </authorList>
    </citation>
    <scope>NUCLEOTIDE SEQUENCE [LARGE SCALE GENOMIC DNA]</scope>
    <source>
        <strain evidence="9 10">NRRL 30616</strain>
    </source>
</reference>
<dbReference type="InterPro" id="IPR036864">
    <property type="entry name" value="Zn2-C6_fun-type_DNA-bd_sf"/>
</dbReference>
<dbReference type="SMART" id="SM00066">
    <property type="entry name" value="GAL4"/>
    <property type="match status" value="1"/>
</dbReference>
<evidence type="ECO:0000256" key="4">
    <source>
        <dbReference type="ARBA" id="ARBA00023125"/>
    </source>
</evidence>
<keyword evidence="6" id="KW-0539">Nucleus</keyword>
<proteinExistence type="predicted"/>
<dbReference type="PANTHER" id="PTHR37534">
    <property type="entry name" value="TRANSCRIPTIONAL ACTIVATOR PROTEIN UGA3"/>
    <property type="match status" value="1"/>
</dbReference>
<dbReference type="GO" id="GO:0008270">
    <property type="term" value="F:zinc ion binding"/>
    <property type="evidence" value="ECO:0007669"/>
    <property type="project" value="InterPro"/>
</dbReference>
<evidence type="ECO:0000256" key="1">
    <source>
        <dbReference type="ARBA" id="ARBA00004123"/>
    </source>
</evidence>
<gene>
    <name evidence="9" type="ORF">CONLIGDRAFT_673173</name>
</gene>
<dbReference type="GO" id="GO:0005634">
    <property type="term" value="C:nucleus"/>
    <property type="evidence" value="ECO:0007669"/>
    <property type="project" value="UniProtKB-SubCell"/>
</dbReference>
<dbReference type="PROSITE" id="PS50048">
    <property type="entry name" value="ZN2_CY6_FUNGAL_2"/>
    <property type="match status" value="1"/>
</dbReference>
<comment type="subcellular location">
    <subcellularLocation>
        <location evidence="1">Nucleus</location>
    </subcellularLocation>
</comment>
<dbReference type="GO" id="GO:0000981">
    <property type="term" value="F:DNA-binding transcription factor activity, RNA polymerase II-specific"/>
    <property type="evidence" value="ECO:0007669"/>
    <property type="project" value="InterPro"/>
</dbReference>
<dbReference type="GO" id="GO:0000976">
    <property type="term" value="F:transcription cis-regulatory region binding"/>
    <property type="evidence" value="ECO:0007669"/>
    <property type="project" value="TreeGrafter"/>
</dbReference>
<evidence type="ECO:0000313" key="10">
    <source>
        <dbReference type="Proteomes" id="UP000182658"/>
    </source>
</evidence>
<accession>A0A1J7J539</accession>
<name>A0A1J7J539_9PEZI</name>
<dbReference type="OrthoDB" id="3251668at2759"/>
<dbReference type="PANTHER" id="PTHR37534:SF26">
    <property type="entry name" value="TRANSCRIPTION FACTOR, PUTATIVE-RELATED"/>
    <property type="match status" value="1"/>
</dbReference>
<dbReference type="STRING" id="1408157.A0A1J7J539"/>
<dbReference type="Pfam" id="PF11951">
    <property type="entry name" value="Fungal_trans_2"/>
    <property type="match status" value="1"/>
</dbReference>
<organism evidence="9 10">
    <name type="scientific">Coniochaeta ligniaria NRRL 30616</name>
    <dbReference type="NCBI Taxonomy" id="1408157"/>
    <lineage>
        <taxon>Eukaryota</taxon>
        <taxon>Fungi</taxon>
        <taxon>Dikarya</taxon>
        <taxon>Ascomycota</taxon>
        <taxon>Pezizomycotina</taxon>
        <taxon>Sordariomycetes</taxon>
        <taxon>Sordariomycetidae</taxon>
        <taxon>Coniochaetales</taxon>
        <taxon>Coniochaetaceae</taxon>
        <taxon>Coniochaeta</taxon>
    </lineage>
</organism>
<evidence type="ECO:0000259" key="8">
    <source>
        <dbReference type="PROSITE" id="PS50048"/>
    </source>
</evidence>
<evidence type="ECO:0000256" key="2">
    <source>
        <dbReference type="ARBA" id="ARBA00022833"/>
    </source>
</evidence>
<evidence type="ECO:0000313" key="9">
    <source>
        <dbReference type="EMBL" id="OIW24936.1"/>
    </source>
</evidence>
<feature type="region of interest" description="Disordered" evidence="7">
    <location>
        <begin position="111"/>
        <end position="159"/>
    </location>
</feature>
<keyword evidence="3" id="KW-0805">Transcription regulation</keyword>
<dbReference type="SUPFAM" id="SSF57701">
    <property type="entry name" value="Zn2/Cys6 DNA-binding domain"/>
    <property type="match status" value="1"/>
</dbReference>
<dbReference type="PROSITE" id="PS00463">
    <property type="entry name" value="ZN2_CY6_FUNGAL_1"/>
    <property type="match status" value="1"/>
</dbReference>
<dbReference type="InParanoid" id="A0A1J7J539"/>
<dbReference type="AlphaFoldDB" id="A0A1J7J539"/>
<dbReference type="EMBL" id="KV875102">
    <property type="protein sequence ID" value="OIW24936.1"/>
    <property type="molecule type" value="Genomic_DNA"/>
</dbReference>
<keyword evidence="2" id="KW-0862">Zinc</keyword>
<evidence type="ECO:0000256" key="6">
    <source>
        <dbReference type="ARBA" id="ARBA00023242"/>
    </source>
</evidence>
<keyword evidence="5" id="KW-0804">Transcription</keyword>
<dbReference type="Proteomes" id="UP000182658">
    <property type="component" value="Unassembled WGS sequence"/>
</dbReference>
<dbReference type="InterPro" id="IPR021858">
    <property type="entry name" value="Fun_TF"/>
</dbReference>
<evidence type="ECO:0000256" key="5">
    <source>
        <dbReference type="ARBA" id="ARBA00023163"/>
    </source>
</evidence>
<evidence type="ECO:0000256" key="7">
    <source>
        <dbReference type="SAM" id="MobiDB-lite"/>
    </source>
</evidence>
<dbReference type="Pfam" id="PF00172">
    <property type="entry name" value="Zn_clus"/>
    <property type="match status" value="1"/>
</dbReference>
<dbReference type="InterPro" id="IPR001138">
    <property type="entry name" value="Zn2Cys6_DnaBD"/>
</dbReference>
<evidence type="ECO:0000256" key="3">
    <source>
        <dbReference type="ARBA" id="ARBA00023015"/>
    </source>
</evidence>
<dbReference type="Gene3D" id="4.10.240.10">
    <property type="entry name" value="Zn(2)-C6 fungal-type DNA-binding domain"/>
    <property type="match status" value="1"/>
</dbReference>